<accession>A0A0M9UDI0</accession>
<dbReference type="PROSITE" id="PS50043">
    <property type="entry name" value="HTH_LUXR_2"/>
    <property type="match status" value="1"/>
</dbReference>
<dbReference type="PRINTS" id="PR00038">
    <property type="entry name" value="HTHLUXR"/>
</dbReference>
<dbReference type="SMART" id="SM00421">
    <property type="entry name" value="HTH_LUXR"/>
    <property type="match status" value="1"/>
</dbReference>
<dbReference type="SUPFAM" id="SSF52172">
    <property type="entry name" value="CheY-like"/>
    <property type="match status" value="1"/>
</dbReference>
<dbReference type="AlphaFoldDB" id="A0A0M9UDI0"/>
<evidence type="ECO:0000259" key="4">
    <source>
        <dbReference type="PROSITE" id="PS50043"/>
    </source>
</evidence>
<dbReference type="InterPro" id="IPR000792">
    <property type="entry name" value="Tscrpt_reg_LuxR_C"/>
</dbReference>
<protein>
    <recommendedName>
        <fullName evidence="10">LuxR family transcriptional regulator</fullName>
    </recommendedName>
</protein>
<dbReference type="PROSITE" id="PS00622">
    <property type="entry name" value="HTH_LUXR_1"/>
    <property type="match status" value="1"/>
</dbReference>
<dbReference type="PROSITE" id="PS50110">
    <property type="entry name" value="RESPONSE_REGULATORY"/>
    <property type="match status" value="1"/>
</dbReference>
<feature type="modified residue" description="4-aspartylphosphate" evidence="3">
    <location>
        <position position="51"/>
    </location>
</feature>
<evidence type="ECO:0000256" key="3">
    <source>
        <dbReference type="PROSITE-ProRule" id="PRU00169"/>
    </source>
</evidence>
<dbReference type="InterPro" id="IPR011006">
    <property type="entry name" value="CheY-like_superfamily"/>
</dbReference>
<comment type="caution">
    <text evidence="6">The sequence shown here is derived from an EMBL/GenBank/DDBJ whole genome shotgun (WGS) entry which is preliminary data.</text>
</comment>
<evidence type="ECO:0000259" key="5">
    <source>
        <dbReference type="PROSITE" id="PS50110"/>
    </source>
</evidence>
<dbReference type="GO" id="GO:0006355">
    <property type="term" value="P:regulation of DNA-templated transcription"/>
    <property type="evidence" value="ECO:0007669"/>
    <property type="project" value="InterPro"/>
</dbReference>
<keyword evidence="8" id="KW-1185">Reference proteome</keyword>
<dbReference type="Gene3D" id="3.40.50.2300">
    <property type="match status" value="1"/>
</dbReference>
<name>A0A0M9UDI0_9CHLR</name>
<dbReference type="InterPro" id="IPR001789">
    <property type="entry name" value="Sig_transdc_resp-reg_receiver"/>
</dbReference>
<dbReference type="SMART" id="SM00448">
    <property type="entry name" value="REC"/>
    <property type="match status" value="1"/>
</dbReference>
<dbReference type="Pfam" id="PF00072">
    <property type="entry name" value="Response_reg"/>
    <property type="match status" value="1"/>
</dbReference>
<evidence type="ECO:0000313" key="6">
    <source>
        <dbReference type="EMBL" id="GAP63997.1"/>
    </source>
</evidence>
<evidence type="ECO:0000313" key="7">
    <source>
        <dbReference type="EMBL" id="KPL85708.1"/>
    </source>
</evidence>
<dbReference type="Proteomes" id="UP000037784">
    <property type="component" value="Unassembled WGS sequence"/>
</dbReference>
<dbReference type="CDD" id="cd17535">
    <property type="entry name" value="REC_NarL-like"/>
    <property type="match status" value="1"/>
</dbReference>
<dbReference type="Pfam" id="PF00196">
    <property type="entry name" value="GerE"/>
    <property type="match status" value="1"/>
</dbReference>
<reference evidence="7 9" key="2">
    <citation type="submission" date="2015-07" db="EMBL/GenBank/DDBJ databases">
        <title>Whole genome sequence of Ardenticatena maritima DSM 23922.</title>
        <authorList>
            <person name="Hemp J."/>
            <person name="Ward L.M."/>
            <person name="Pace L.A."/>
            <person name="Fischer W.W."/>
        </authorList>
    </citation>
    <scope>NUCLEOTIDE SEQUENCE [LARGE SCALE GENOMIC DNA]</scope>
    <source>
        <strain evidence="7 9">110S</strain>
    </source>
</reference>
<dbReference type="GO" id="GO:0000160">
    <property type="term" value="P:phosphorelay signal transduction system"/>
    <property type="evidence" value="ECO:0007669"/>
    <property type="project" value="InterPro"/>
</dbReference>
<proteinExistence type="predicted"/>
<dbReference type="EMBL" id="LGKN01000011">
    <property type="protein sequence ID" value="KPL85708.1"/>
    <property type="molecule type" value="Genomic_DNA"/>
</dbReference>
<reference evidence="8" key="3">
    <citation type="submission" date="2015-08" db="EMBL/GenBank/DDBJ databases">
        <title>Draft Genome Sequence of a Heterotrophic Facultative Anaerobic Bacterium Ardenticatena maritima Strain 110S.</title>
        <authorList>
            <person name="Kawaichi S."/>
            <person name="Yoshida T."/>
            <person name="Sako Y."/>
            <person name="Nakamura R."/>
        </authorList>
    </citation>
    <scope>NUCLEOTIDE SEQUENCE [LARGE SCALE GENOMIC DNA]</scope>
    <source>
        <strain evidence="8">110S</strain>
    </source>
</reference>
<dbReference type="Proteomes" id="UP000050502">
    <property type="component" value="Unassembled WGS sequence"/>
</dbReference>
<dbReference type="InParanoid" id="A0A0M9UDI0"/>
<dbReference type="InterPro" id="IPR039420">
    <property type="entry name" value="WalR-like"/>
</dbReference>
<dbReference type="InterPro" id="IPR058245">
    <property type="entry name" value="NreC/VraR/RcsB-like_REC"/>
</dbReference>
<keyword evidence="1 3" id="KW-0597">Phosphoprotein</keyword>
<reference evidence="6 8" key="1">
    <citation type="journal article" date="2015" name="Genome Announc.">
        <title>Draft Genome Sequence of a Heterotrophic Facultative Anaerobic Thermophilic Bacterium, Ardenticatena maritima Strain 110ST.</title>
        <authorList>
            <person name="Kawaichi S."/>
            <person name="Yoshida T."/>
            <person name="Sako Y."/>
            <person name="Nakamura R."/>
        </authorList>
    </citation>
    <scope>NUCLEOTIDE SEQUENCE [LARGE SCALE GENOMIC DNA]</scope>
    <source>
        <strain evidence="6 8">110S</strain>
    </source>
</reference>
<dbReference type="EMBL" id="BBZA01000218">
    <property type="protein sequence ID" value="GAP63997.1"/>
    <property type="molecule type" value="Genomic_DNA"/>
</dbReference>
<feature type="domain" description="Response regulatory" evidence="5">
    <location>
        <begin position="1"/>
        <end position="116"/>
    </location>
</feature>
<keyword evidence="2" id="KW-0238">DNA-binding</keyword>
<evidence type="ECO:0000256" key="1">
    <source>
        <dbReference type="ARBA" id="ARBA00022553"/>
    </source>
</evidence>
<dbReference type="GO" id="GO:0003677">
    <property type="term" value="F:DNA binding"/>
    <property type="evidence" value="ECO:0007669"/>
    <property type="project" value="UniProtKB-KW"/>
</dbReference>
<organism evidence="6 8">
    <name type="scientific">Ardenticatena maritima</name>
    <dbReference type="NCBI Taxonomy" id="872965"/>
    <lineage>
        <taxon>Bacteria</taxon>
        <taxon>Bacillati</taxon>
        <taxon>Chloroflexota</taxon>
        <taxon>Ardenticatenia</taxon>
        <taxon>Ardenticatenales</taxon>
        <taxon>Ardenticatenaceae</taxon>
        <taxon>Ardenticatena</taxon>
    </lineage>
</organism>
<feature type="domain" description="HTH luxR-type" evidence="4">
    <location>
        <begin position="138"/>
        <end position="203"/>
    </location>
</feature>
<sequence length="207" mass="23060">MLLADDHPLIRTGIRTALCAEPEIELVAEASNGDEAYALALQHRPDVLLLDLNMPGLSPLEIVARLRDEVPSLNVVVLTAFDDDVYVRSLLNAGVKGYILKDEALEAVVQAIHSVVVGGTWFSETIARRLFSQSDCDAFASPAVLSEREKEILRYLLRGMSNQEIAKELGLAEQTVRNYISRIYNKLGVRSRTEAALWAWMHQFNVL</sequence>
<dbReference type="SUPFAM" id="SSF46894">
    <property type="entry name" value="C-terminal effector domain of the bipartite response regulators"/>
    <property type="match status" value="1"/>
</dbReference>
<evidence type="ECO:0008006" key="10">
    <source>
        <dbReference type="Google" id="ProtNLM"/>
    </source>
</evidence>
<dbReference type="PANTHER" id="PTHR43214">
    <property type="entry name" value="TWO-COMPONENT RESPONSE REGULATOR"/>
    <property type="match status" value="1"/>
</dbReference>
<gene>
    <name evidence="6" type="ORF">ARMA_2420</name>
    <name evidence="7" type="ORF">SE16_15115</name>
</gene>
<evidence type="ECO:0000256" key="2">
    <source>
        <dbReference type="ARBA" id="ARBA00023125"/>
    </source>
</evidence>
<evidence type="ECO:0000313" key="8">
    <source>
        <dbReference type="Proteomes" id="UP000037784"/>
    </source>
</evidence>
<dbReference type="InterPro" id="IPR016032">
    <property type="entry name" value="Sig_transdc_resp-reg_C-effctor"/>
</dbReference>
<dbReference type="STRING" id="872965.SE16_15115"/>
<dbReference type="CDD" id="cd06170">
    <property type="entry name" value="LuxR_C_like"/>
    <property type="match status" value="1"/>
</dbReference>
<evidence type="ECO:0000313" key="9">
    <source>
        <dbReference type="Proteomes" id="UP000050502"/>
    </source>
</evidence>